<evidence type="ECO:0000256" key="2">
    <source>
        <dbReference type="ARBA" id="ARBA00022692"/>
    </source>
</evidence>
<reference evidence="8" key="1">
    <citation type="submission" date="2022-12" db="EMBL/GenBank/DDBJ databases">
        <title>Draft genome assemblies for two species of Escallonia (Escalloniales).</title>
        <authorList>
            <person name="Chanderbali A."/>
            <person name="Dervinis C."/>
            <person name="Anghel I."/>
            <person name="Soltis D."/>
            <person name="Soltis P."/>
            <person name="Zapata F."/>
        </authorList>
    </citation>
    <scope>NUCLEOTIDE SEQUENCE</scope>
    <source>
        <strain evidence="8">UCBG64.0493</strain>
        <tissue evidence="8">Leaf</tissue>
    </source>
</reference>
<evidence type="ECO:0000256" key="6">
    <source>
        <dbReference type="RuleBase" id="RU363132"/>
    </source>
</evidence>
<dbReference type="PANTHER" id="PTHR10994:SF62">
    <property type="entry name" value="RETICULON-LIKE PROTEIN B8"/>
    <property type="match status" value="1"/>
</dbReference>
<feature type="transmembrane region" description="Helical" evidence="6">
    <location>
        <begin position="253"/>
        <end position="271"/>
    </location>
</feature>
<gene>
    <name evidence="8" type="ORF">RJ639_016479</name>
</gene>
<dbReference type="PANTHER" id="PTHR10994">
    <property type="entry name" value="RETICULON"/>
    <property type="match status" value="1"/>
</dbReference>
<keyword evidence="5 6" id="KW-0472">Membrane</keyword>
<evidence type="ECO:0000256" key="3">
    <source>
        <dbReference type="ARBA" id="ARBA00022824"/>
    </source>
</evidence>
<dbReference type="InterPro" id="IPR003388">
    <property type="entry name" value="Reticulon"/>
</dbReference>
<comment type="caution">
    <text evidence="8">The sequence shown here is derived from an EMBL/GenBank/DDBJ whole genome shotgun (WGS) entry which is preliminary data.</text>
</comment>
<sequence length="403" mass="45009">MLFCRVQQLCHCLYPPGTNCFCTAALFSLHIHVEHGTHLPATNPLDRLILLTDSDYPTKAFTFVIDFDTYSDQPCFKLMLNNGVTKSGNTWERLLRLIVVRTENSTINSGFVLAFRAYSGGRGIGRRHGVESSKLKPPMLENPSWLKEEFLGVGAMPEGITAEKIFNNVMETLSDNALKQKHVSFFEEEKSSSVASQFNRLFGRQKPVHHLLGGGKSADVLLWRNKKMSSSVLAGATAVWVLFEWLNYHFLTLLCLALVVGMLAQFVWSNASGVINRSPSKVPRLVLPDELFVNIAISIGSEVNRALGFLQDVACGGNIKQLLVVVLSLWGAAIIGSWCNFLTVLYIGFLAAHTLPAFYERYEDQVDSFADSFLGQLQHHYRKLDAGVLSKIPRGRFMAKKYQ</sequence>
<evidence type="ECO:0000313" key="8">
    <source>
        <dbReference type="EMBL" id="KAK3005466.1"/>
    </source>
</evidence>
<keyword evidence="9" id="KW-1185">Reference proteome</keyword>
<comment type="subcellular location">
    <subcellularLocation>
        <location evidence="1 6">Endoplasmic reticulum membrane</location>
        <topology evidence="1 6">Multi-pass membrane protein</topology>
    </subcellularLocation>
</comment>
<organism evidence="8 9">
    <name type="scientific">Escallonia herrerae</name>
    <dbReference type="NCBI Taxonomy" id="1293975"/>
    <lineage>
        <taxon>Eukaryota</taxon>
        <taxon>Viridiplantae</taxon>
        <taxon>Streptophyta</taxon>
        <taxon>Embryophyta</taxon>
        <taxon>Tracheophyta</taxon>
        <taxon>Spermatophyta</taxon>
        <taxon>Magnoliopsida</taxon>
        <taxon>eudicotyledons</taxon>
        <taxon>Gunneridae</taxon>
        <taxon>Pentapetalae</taxon>
        <taxon>asterids</taxon>
        <taxon>campanulids</taxon>
        <taxon>Escalloniales</taxon>
        <taxon>Escalloniaceae</taxon>
        <taxon>Escallonia</taxon>
    </lineage>
</organism>
<dbReference type="Proteomes" id="UP001188597">
    <property type="component" value="Unassembled WGS sequence"/>
</dbReference>
<evidence type="ECO:0000256" key="5">
    <source>
        <dbReference type="ARBA" id="ARBA00023136"/>
    </source>
</evidence>
<evidence type="ECO:0000259" key="7">
    <source>
        <dbReference type="PROSITE" id="PS50845"/>
    </source>
</evidence>
<evidence type="ECO:0000256" key="1">
    <source>
        <dbReference type="ARBA" id="ARBA00004477"/>
    </source>
</evidence>
<dbReference type="GO" id="GO:0009617">
    <property type="term" value="P:response to bacterium"/>
    <property type="evidence" value="ECO:0007669"/>
    <property type="project" value="InterPro"/>
</dbReference>
<dbReference type="Pfam" id="PF02453">
    <property type="entry name" value="Reticulon"/>
    <property type="match status" value="1"/>
</dbReference>
<keyword evidence="2 6" id="KW-0812">Transmembrane</keyword>
<proteinExistence type="predicted"/>
<accession>A0AA88VB57</accession>
<keyword evidence="4 6" id="KW-1133">Transmembrane helix</keyword>
<dbReference type="PROSITE" id="PS50845">
    <property type="entry name" value="RETICULON"/>
    <property type="match status" value="1"/>
</dbReference>
<name>A0AA88VB57_9ASTE</name>
<dbReference type="AlphaFoldDB" id="A0AA88VB57"/>
<dbReference type="InterPro" id="IPR045064">
    <property type="entry name" value="Reticulon-like"/>
</dbReference>
<keyword evidence="3 6" id="KW-0256">Endoplasmic reticulum</keyword>
<dbReference type="EMBL" id="JAVXUP010002126">
    <property type="protein sequence ID" value="KAK3005466.1"/>
    <property type="molecule type" value="Genomic_DNA"/>
</dbReference>
<evidence type="ECO:0000256" key="4">
    <source>
        <dbReference type="ARBA" id="ARBA00022989"/>
    </source>
</evidence>
<feature type="domain" description="Reticulon" evidence="7">
    <location>
        <begin position="217"/>
        <end position="403"/>
    </location>
</feature>
<feature type="transmembrane region" description="Helical" evidence="6">
    <location>
        <begin position="322"/>
        <end position="349"/>
    </location>
</feature>
<protein>
    <recommendedName>
        <fullName evidence="6">Reticulon-like protein</fullName>
    </recommendedName>
</protein>
<dbReference type="GO" id="GO:0005789">
    <property type="term" value="C:endoplasmic reticulum membrane"/>
    <property type="evidence" value="ECO:0007669"/>
    <property type="project" value="UniProtKB-SubCell"/>
</dbReference>
<evidence type="ECO:0000313" key="9">
    <source>
        <dbReference type="Proteomes" id="UP001188597"/>
    </source>
</evidence>